<dbReference type="InterPro" id="IPR012337">
    <property type="entry name" value="RNaseH-like_sf"/>
</dbReference>
<dbReference type="Pfam" id="PF05699">
    <property type="entry name" value="Dimer_Tnp_hAT"/>
    <property type="match status" value="1"/>
</dbReference>
<evidence type="ECO:0000256" key="4">
    <source>
        <dbReference type="ARBA" id="ARBA00022833"/>
    </source>
</evidence>
<dbReference type="GO" id="GO:0046983">
    <property type="term" value="F:protein dimerization activity"/>
    <property type="evidence" value="ECO:0007669"/>
    <property type="project" value="InterPro"/>
</dbReference>
<evidence type="ECO:0000256" key="2">
    <source>
        <dbReference type="ARBA" id="ARBA00022723"/>
    </source>
</evidence>
<reference evidence="7" key="1">
    <citation type="submission" date="2016-04" db="EMBL/GenBank/DDBJ databases">
        <authorList>
            <person name="Nguyen H.D."/>
            <person name="Samba Siva P."/>
            <person name="Cullis J."/>
            <person name="Levesque C.A."/>
            <person name="Hambleton S."/>
        </authorList>
    </citation>
    <scope>NUCLEOTIDE SEQUENCE</scope>
    <source>
        <strain evidence="7">DAOMC 236426</strain>
    </source>
</reference>
<keyword evidence="2" id="KW-0479">Metal-binding</keyword>
<name>A0A8X7MQ76_9BASI</name>
<gene>
    <name evidence="7" type="ORF">A4X06_0g5927</name>
</gene>
<dbReference type="Proteomes" id="UP000077684">
    <property type="component" value="Unassembled WGS sequence"/>
</dbReference>
<organism evidence="7 8">
    <name type="scientific">Tilletia controversa</name>
    <name type="common">dwarf bunt fungus</name>
    <dbReference type="NCBI Taxonomy" id="13291"/>
    <lineage>
        <taxon>Eukaryota</taxon>
        <taxon>Fungi</taxon>
        <taxon>Dikarya</taxon>
        <taxon>Basidiomycota</taxon>
        <taxon>Ustilaginomycotina</taxon>
        <taxon>Exobasidiomycetes</taxon>
        <taxon>Tilletiales</taxon>
        <taxon>Tilletiaceae</taxon>
        <taxon>Tilletia</taxon>
    </lineage>
</organism>
<comment type="caution">
    <text evidence="7">The sequence shown here is derived from an EMBL/GenBank/DDBJ whole genome shotgun (WGS) entry which is preliminary data.</text>
</comment>
<protein>
    <recommendedName>
        <fullName evidence="6">HAT C-terminal dimerisation domain-containing protein</fullName>
    </recommendedName>
</protein>
<dbReference type="EMBL" id="LWDE02000787">
    <property type="protein sequence ID" value="KAE8244879.1"/>
    <property type="molecule type" value="Genomic_DNA"/>
</dbReference>
<proteinExistence type="predicted"/>
<feature type="domain" description="HAT C-terminal dimerisation" evidence="6">
    <location>
        <begin position="438"/>
        <end position="519"/>
    </location>
</feature>
<evidence type="ECO:0000259" key="6">
    <source>
        <dbReference type="Pfam" id="PF05699"/>
    </source>
</evidence>
<keyword evidence="3" id="KW-0863">Zinc-finger</keyword>
<accession>A0A8X7MQ76</accession>
<dbReference type="InterPro" id="IPR052035">
    <property type="entry name" value="ZnF_BED_domain_contain"/>
</dbReference>
<dbReference type="PANTHER" id="PTHR46481:SF10">
    <property type="entry name" value="ZINC FINGER BED DOMAIN-CONTAINING PROTEIN 39"/>
    <property type="match status" value="1"/>
</dbReference>
<evidence type="ECO:0000256" key="3">
    <source>
        <dbReference type="ARBA" id="ARBA00022771"/>
    </source>
</evidence>
<dbReference type="PANTHER" id="PTHR46481">
    <property type="entry name" value="ZINC FINGER BED DOMAIN-CONTAINING PROTEIN 4"/>
    <property type="match status" value="1"/>
</dbReference>
<dbReference type="GO" id="GO:0005634">
    <property type="term" value="C:nucleus"/>
    <property type="evidence" value="ECO:0007669"/>
    <property type="project" value="UniProtKB-SubCell"/>
</dbReference>
<dbReference type="InterPro" id="IPR008906">
    <property type="entry name" value="HATC_C_dom"/>
</dbReference>
<evidence type="ECO:0000256" key="1">
    <source>
        <dbReference type="ARBA" id="ARBA00004123"/>
    </source>
</evidence>
<reference evidence="7" key="2">
    <citation type="journal article" date="2019" name="IMA Fungus">
        <title>Genome sequencing and comparison of five Tilletia species to identify candidate genes for the detection of regulated species infecting wheat.</title>
        <authorList>
            <person name="Nguyen H.D.T."/>
            <person name="Sultana T."/>
            <person name="Kesanakurti P."/>
            <person name="Hambleton S."/>
        </authorList>
    </citation>
    <scope>NUCLEOTIDE SEQUENCE</scope>
    <source>
        <strain evidence="7">DAOMC 236426</strain>
    </source>
</reference>
<evidence type="ECO:0000256" key="5">
    <source>
        <dbReference type="ARBA" id="ARBA00023242"/>
    </source>
</evidence>
<dbReference type="AlphaFoldDB" id="A0A8X7MQ76"/>
<keyword evidence="8" id="KW-1185">Reference proteome</keyword>
<dbReference type="SUPFAM" id="SSF53098">
    <property type="entry name" value="Ribonuclease H-like"/>
    <property type="match status" value="1"/>
</dbReference>
<evidence type="ECO:0000313" key="7">
    <source>
        <dbReference type="EMBL" id="KAE8244879.1"/>
    </source>
</evidence>
<evidence type="ECO:0000313" key="8">
    <source>
        <dbReference type="Proteomes" id="UP000077684"/>
    </source>
</evidence>
<comment type="subcellular location">
    <subcellularLocation>
        <location evidence="1">Nucleus</location>
    </subcellularLocation>
</comment>
<keyword evidence="4" id="KW-0862">Zinc</keyword>
<dbReference type="GO" id="GO:0008270">
    <property type="term" value="F:zinc ion binding"/>
    <property type="evidence" value="ECO:0007669"/>
    <property type="project" value="UniProtKB-KW"/>
</dbReference>
<keyword evidence="5" id="KW-0539">Nucleus</keyword>
<sequence>MSGATIRRDLAVFHGNLESDMKKRLQGIDTLFSVQHDAWTTKGFQYSFVAMLATYVDRDWEFSETLLSFDVLKEKHTGATFSGHLARTLLANDLGDKWAGSVTSDSTGTNHRMMDVLEYAPELDKLQPKGRGQVTLDRKSAAQVKASVSALSIMNPRAKRTWVQRQTKVNAVTKLEAFTTSIHRGSGRRDDFRTTMAKEYHRRPKLAKAPFPPKPNATRWSSHFRMIRAALKIREAIDSHCRANIGKKSDKLGSYLLTKSEWTMLEFLMPILELASEATKELEKARGTLYMVLDHHASLRDKIKATVAELDTADLGKETTESLKSFLAAMSSKLLKYRTLALHNRYTLVAALLDPANRMELFELAYPTYGKEAEKALRDIMSEWLGQGQGNNQLASTASTSNGAGTSTTMLQEAKRLRQQQLAEERRKKTDTDSDEVARYLNIKNCPWRDSDETPYKWWRDNENVFPNIAKIARVILGIPGSSSSVERVFSQAALFSTSKRQSLSSKALSKLVSTKHWLIHGADELSGLPAEVKQIAETINKLPDL</sequence>